<feature type="domain" description="Cation-transporting P-type ATPase N-terminal" evidence="12">
    <location>
        <begin position="87"/>
        <end position="156"/>
    </location>
</feature>
<dbReference type="Gene3D" id="2.70.150.10">
    <property type="entry name" value="Calcium-transporting ATPase, cytoplasmic transduction domain A"/>
    <property type="match status" value="2"/>
</dbReference>
<feature type="transmembrane region" description="Helical" evidence="10">
    <location>
        <begin position="887"/>
        <end position="907"/>
    </location>
</feature>
<dbReference type="SMART" id="SM00831">
    <property type="entry name" value="Cation_ATPase_N"/>
    <property type="match status" value="1"/>
</dbReference>
<protein>
    <recommendedName>
        <fullName evidence="10">Plasma membrane ATPase</fullName>
        <ecNumber evidence="10">7.1.2.1</ecNumber>
    </recommendedName>
</protein>
<feature type="compositionally biased region" description="Basic and acidic residues" evidence="11">
    <location>
        <begin position="269"/>
        <end position="297"/>
    </location>
</feature>
<dbReference type="InterPro" id="IPR023299">
    <property type="entry name" value="ATPase_P-typ_cyto_dom_N"/>
</dbReference>
<dbReference type="SFLD" id="SFLDS00003">
    <property type="entry name" value="Haloacid_Dehalogenase"/>
    <property type="match status" value="1"/>
</dbReference>
<dbReference type="PANTHER" id="PTHR42861">
    <property type="entry name" value="CALCIUM-TRANSPORTING ATPASE"/>
    <property type="match status" value="1"/>
</dbReference>
<evidence type="ECO:0000256" key="4">
    <source>
        <dbReference type="ARBA" id="ARBA00022692"/>
    </source>
</evidence>
<dbReference type="InterPro" id="IPR006534">
    <property type="entry name" value="P-type_ATPase_IIIA"/>
</dbReference>
<feature type="compositionally biased region" description="Basic residues" evidence="11">
    <location>
        <begin position="1"/>
        <end position="10"/>
    </location>
</feature>
<keyword evidence="10" id="KW-0813">Transport</keyword>
<dbReference type="SFLD" id="SFLDF00027">
    <property type="entry name" value="p-type_atpase"/>
    <property type="match status" value="1"/>
</dbReference>
<evidence type="ECO:0000259" key="12">
    <source>
        <dbReference type="SMART" id="SM00831"/>
    </source>
</evidence>
<dbReference type="GO" id="GO:0016887">
    <property type="term" value="F:ATP hydrolysis activity"/>
    <property type="evidence" value="ECO:0007669"/>
    <property type="project" value="InterPro"/>
</dbReference>
<dbReference type="EMBL" id="JAADJG010000395">
    <property type="protein sequence ID" value="KAF4447486.1"/>
    <property type="molecule type" value="Genomic_DNA"/>
</dbReference>
<feature type="transmembrane region" description="Helical" evidence="10">
    <location>
        <begin position="758"/>
        <end position="779"/>
    </location>
</feature>
<keyword evidence="9 10" id="KW-0472">Membrane</keyword>
<reference evidence="13" key="1">
    <citation type="submission" date="2020-01" db="EMBL/GenBank/DDBJ databases">
        <title>Identification and distribution of gene clusters putatively required for synthesis of sphingolipid metabolism inhibitors in phylogenetically diverse species of the filamentous fungus Fusarium.</title>
        <authorList>
            <person name="Kim H.-S."/>
            <person name="Busman M."/>
            <person name="Brown D.W."/>
            <person name="Divon H."/>
            <person name="Uhlig S."/>
            <person name="Proctor R.H."/>
        </authorList>
    </citation>
    <scope>NUCLEOTIDE SEQUENCE</scope>
    <source>
        <strain evidence="13">NRRL 53441</strain>
    </source>
</reference>
<feature type="transmembrane region" description="Helical" evidence="10">
    <location>
        <begin position="366"/>
        <end position="386"/>
    </location>
</feature>
<dbReference type="InterPro" id="IPR018303">
    <property type="entry name" value="ATPase_P-typ_P_site"/>
</dbReference>
<dbReference type="InterPro" id="IPR004014">
    <property type="entry name" value="ATPase_P-typ_cation-transptr_N"/>
</dbReference>
<gene>
    <name evidence="13" type="ORF">F53441_8970</name>
</gene>
<evidence type="ECO:0000256" key="8">
    <source>
        <dbReference type="ARBA" id="ARBA00022989"/>
    </source>
</evidence>
<keyword evidence="8 10" id="KW-1133">Transmembrane helix</keyword>
<name>A0A8H4KCG7_9HYPO</name>
<dbReference type="Pfam" id="PF00122">
    <property type="entry name" value="E1-E2_ATPase"/>
    <property type="match status" value="2"/>
</dbReference>
<evidence type="ECO:0000256" key="3">
    <source>
        <dbReference type="ARBA" id="ARBA00008804"/>
    </source>
</evidence>
<keyword evidence="10" id="KW-0460">Magnesium</keyword>
<dbReference type="SUPFAM" id="SSF81653">
    <property type="entry name" value="Calcium ATPase, transduction domain A"/>
    <property type="match status" value="2"/>
</dbReference>
<dbReference type="Gene3D" id="1.20.1110.10">
    <property type="entry name" value="Calcium-transporting ATPase, transmembrane domain"/>
    <property type="match status" value="2"/>
</dbReference>
<comment type="catalytic activity">
    <reaction evidence="10">
        <text>ATP + H2O + H(+)(in) = ADP + phosphate + 2 H(+)(out)</text>
        <dbReference type="Rhea" id="RHEA:20852"/>
        <dbReference type="ChEBI" id="CHEBI:15377"/>
        <dbReference type="ChEBI" id="CHEBI:15378"/>
        <dbReference type="ChEBI" id="CHEBI:30616"/>
        <dbReference type="ChEBI" id="CHEBI:43474"/>
        <dbReference type="ChEBI" id="CHEBI:456216"/>
        <dbReference type="EC" id="7.1.2.1"/>
    </reaction>
</comment>
<dbReference type="GO" id="GO:0008553">
    <property type="term" value="F:P-type proton-exporting transporter activity"/>
    <property type="evidence" value="ECO:0007669"/>
    <property type="project" value="UniProtKB-UniRule"/>
</dbReference>
<dbReference type="InterPro" id="IPR023214">
    <property type="entry name" value="HAD_sf"/>
</dbReference>
<evidence type="ECO:0000256" key="2">
    <source>
        <dbReference type="ARBA" id="ARBA00004141"/>
    </source>
</evidence>
<keyword evidence="14" id="KW-1185">Reference proteome</keyword>
<feature type="transmembrane region" description="Helical" evidence="10">
    <location>
        <begin position="398"/>
        <end position="426"/>
    </location>
</feature>
<feature type="transmembrane region" description="Helical" evidence="10">
    <location>
        <begin position="785"/>
        <end position="804"/>
    </location>
</feature>
<evidence type="ECO:0000256" key="9">
    <source>
        <dbReference type="ARBA" id="ARBA00023136"/>
    </source>
</evidence>
<keyword evidence="10" id="KW-0375">Hydrogen ion transport</keyword>
<feature type="transmembrane region" description="Helical" evidence="10">
    <location>
        <begin position="157"/>
        <end position="176"/>
    </location>
</feature>
<dbReference type="AlphaFoldDB" id="A0A8H4KCG7"/>
<feature type="compositionally biased region" description="Acidic residues" evidence="11">
    <location>
        <begin position="257"/>
        <end position="268"/>
    </location>
</feature>
<feature type="transmembrane region" description="Helical" evidence="10">
    <location>
        <begin position="927"/>
        <end position="954"/>
    </location>
</feature>
<feature type="region of interest" description="Disordered" evidence="11">
    <location>
        <begin position="1"/>
        <end position="34"/>
    </location>
</feature>
<evidence type="ECO:0000256" key="1">
    <source>
        <dbReference type="ARBA" id="ARBA00003417"/>
    </source>
</evidence>
<evidence type="ECO:0000313" key="14">
    <source>
        <dbReference type="Proteomes" id="UP000605986"/>
    </source>
</evidence>
<keyword evidence="7 10" id="KW-1278">Translocase</keyword>
<evidence type="ECO:0000256" key="6">
    <source>
        <dbReference type="ARBA" id="ARBA00022840"/>
    </source>
</evidence>
<dbReference type="SFLD" id="SFLDG00002">
    <property type="entry name" value="C1.7:_P-type_atpase_like"/>
    <property type="match status" value="1"/>
</dbReference>
<organism evidence="13 14">
    <name type="scientific">Fusarium austroafricanum</name>
    <dbReference type="NCBI Taxonomy" id="2364996"/>
    <lineage>
        <taxon>Eukaryota</taxon>
        <taxon>Fungi</taxon>
        <taxon>Dikarya</taxon>
        <taxon>Ascomycota</taxon>
        <taxon>Pezizomycotina</taxon>
        <taxon>Sordariomycetes</taxon>
        <taxon>Hypocreomycetidae</taxon>
        <taxon>Hypocreales</taxon>
        <taxon>Nectriaceae</taxon>
        <taxon>Fusarium</taxon>
        <taxon>Fusarium concolor species complex</taxon>
    </lineage>
</organism>
<dbReference type="FunFam" id="3.40.1110.10:FF:000005">
    <property type="entry name" value="Plasma membrane ATPase"/>
    <property type="match status" value="1"/>
</dbReference>
<dbReference type="Gene3D" id="3.40.1110.10">
    <property type="entry name" value="Calcium-transporting ATPase, cytoplasmic domain N"/>
    <property type="match status" value="1"/>
</dbReference>
<feature type="transmembrane region" description="Helical" evidence="10">
    <location>
        <begin position="825"/>
        <end position="845"/>
    </location>
</feature>
<evidence type="ECO:0000256" key="5">
    <source>
        <dbReference type="ARBA" id="ARBA00022741"/>
    </source>
</evidence>
<dbReference type="Pfam" id="PF00690">
    <property type="entry name" value="Cation_ATPase_N"/>
    <property type="match status" value="1"/>
</dbReference>
<feature type="region of interest" description="Disordered" evidence="11">
    <location>
        <begin position="255"/>
        <end position="299"/>
    </location>
</feature>
<evidence type="ECO:0000256" key="11">
    <source>
        <dbReference type="SAM" id="MobiDB-lite"/>
    </source>
</evidence>
<dbReference type="InterPro" id="IPR001757">
    <property type="entry name" value="P_typ_ATPase"/>
</dbReference>
<dbReference type="OrthoDB" id="116380at2759"/>
<dbReference type="FunFam" id="3.40.50.1000:FF:000008">
    <property type="entry name" value="Plasma membrane ATPase"/>
    <property type="match status" value="1"/>
</dbReference>
<comment type="subcellular location">
    <subcellularLocation>
        <location evidence="10">Cell membrane</location>
        <topology evidence="10">Multi-pass membrane protein</topology>
    </subcellularLocation>
    <subcellularLocation>
        <location evidence="2">Membrane</location>
        <topology evidence="2">Multi-pass membrane protein</topology>
    </subcellularLocation>
</comment>
<keyword evidence="5 10" id="KW-0547">Nucleotide-binding</keyword>
<dbReference type="SUPFAM" id="SSF81665">
    <property type="entry name" value="Calcium ATPase, transmembrane domain M"/>
    <property type="match status" value="1"/>
</dbReference>
<dbReference type="Pfam" id="PF00702">
    <property type="entry name" value="Hydrolase"/>
    <property type="match status" value="1"/>
</dbReference>
<dbReference type="NCBIfam" id="TIGR01494">
    <property type="entry name" value="ATPase_P-type"/>
    <property type="match status" value="2"/>
</dbReference>
<comment type="function">
    <text evidence="1">The plasma membrane ATPase of plants and fungi is a hydrogen ion pump. The proton gradient it generates drives the active transport of nutrients by H(+)-symport. The resulting external acidification and/or internal alkinization may mediate growth responses.</text>
</comment>
<dbReference type="GO" id="GO:0005524">
    <property type="term" value="F:ATP binding"/>
    <property type="evidence" value="ECO:0007669"/>
    <property type="project" value="UniProtKB-UniRule"/>
</dbReference>
<sequence length="1013" mass="112301">MSKLFRRKKNKKDDVEANMSRRASRASRGRTASVVDESLGEYPALDHYISNYREDRRRSVADGDGKVKKKHWWQFGSGVDAQEEPAPKKGVPDAWLETDITLGLASDEVERRRKVSGWNELMSEKENMFAKFLGFFTGPILYVMEVAALLAVGLGDWVDFGVIVGILMLNAFVGFYQEKQAADVVASLKGDIAMRCTVIRDSNEQEIPARELVPGDILIVQEGGTVAADARLICDYTRPEDFELYKRLRAEDKLDRSDEEDDMADGPEENGKDPNHEAKDDGGRRHSHEQEPMDYRSRPLAAVDQSAITGESLAVEKYLGDMVYYTTGCKRGKAFGLVQTSAKESFVGRTADLVQGAKDQGHFKAIMNNIGTSLLVLIGGFFHHIGMTEPGSQNLLHYALVLLIIGVPVGLPVVTTTTLAVGAAYLAKQKAIVQKLTAIESLAGVDILCSDKTGTLTANKLSLRDPWLSEGTDVNWMMAVAALASSHNLRTLDPIDKVTILTLKRYPEAREILKQGWVTESFTPFDPVSKRITAVCRLGNDRFVCAKGAPKAVLKLASCTEEESRVYREKAQDFARRGFRSLGVAYKKNDGDWILLGLLSMFDPPREDTAQTIIEAGHLGVPVKMLTGDAIAIAKETCKMLSLGTKVYNSERLIHGGLSGSVQHDFVERADGFAEVFPEHKYTVVEMLQQRGHLTAMTGDGVNDAPSLKKADCGIAVEGASEAAQAAADIVFLAPGLSTIVLAIKTARQIFQRMKAYIQYRIALCLHLEIYLALSMIIINETIRVDLIVFLALFADLATVAVAYDNAHWEPRPVEWQLPKIWIMSVILGILLALGTWVIRGAMYLPNGGFIQNFGSVQEILFLEVALTENWLIFVTRGGKTWPSWQLIFAIFGVDVLATLFCLFGWLSGRGEVADPPTRFKQSSNGWVDIVTVVIIWLYSFGVTVVIAIVYFILNKVSWLDNLGRKDRKRKDTKLENILGHLQKLAIEHEFDEKTGKSKYTLMEKAADDEEDI</sequence>
<proteinExistence type="inferred from homology"/>
<dbReference type="Gene3D" id="3.40.50.1000">
    <property type="entry name" value="HAD superfamily/HAD-like"/>
    <property type="match status" value="1"/>
</dbReference>
<dbReference type="InterPro" id="IPR036412">
    <property type="entry name" value="HAD-like_sf"/>
</dbReference>
<feature type="transmembrane region" description="Helical" evidence="10">
    <location>
        <begin position="132"/>
        <end position="151"/>
    </location>
</feature>
<evidence type="ECO:0000256" key="10">
    <source>
        <dbReference type="RuleBase" id="RU362083"/>
    </source>
</evidence>
<keyword evidence="6 10" id="KW-0067">ATP-binding</keyword>
<dbReference type="EC" id="7.1.2.1" evidence="10"/>
<keyword evidence="10" id="KW-0406">Ion transport</keyword>
<dbReference type="PRINTS" id="PR00119">
    <property type="entry name" value="CATATPASE"/>
</dbReference>
<evidence type="ECO:0000313" key="13">
    <source>
        <dbReference type="EMBL" id="KAF4447486.1"/>
    </source>
</evidence>
<dbReference type="InterPro" id="IPR023298">
    <property type="entry name" value="ATPase_P-typ_TM_dom_sf"/>
</dbReference>
<accession>A0A8H4KCG7</accession>
<dbReference type="InterPro" id="IPR008250">
    <property type="entry name" value="ATPase_P-typ_transduc_dom_A_sf"/>
</dbReference>
<dbReference type="SUPFAM" id="SSF56784">
    <property type="entry name" value="HAD-like"/>
    <property type="match status" value="1"/>
</dbReference>
<dbReference type="GO" id="GO:0005886">
    <property type="term" value="C:plasma membrane"/>
    <property type="evidence" value="ECO:0007669"/>
    <property type="project" value="UniProtKB-SubCell"/>
</dbReference>
<dbReference type="NCBIfam" id="TIGR01647">
    <property type="entry name" value="ATPase-IIIA_H"/>
    <property type="match status" value="1"/>
</dbReference>
<dbReference type="GO" id="GO:0120029">
    <property type="term" value="P:proton export across plasma membrane"/>
    <property type="evidence" value="ECO:0007669"/>
    <property type="project" value="UniProtKB-UniRule"/>
</dbReference>
<evidence type="ECO:0000256" key="7">
    <source>
        <dbReference type="ARBA" id="ARBA00022967"/>
    </source>
</evidence>
<comment type="caution">
    <text evidence="13">The sequence shown here is derived from an EMBL/GenBank/DDBJ whole genome shotgun (WGS) entry which is preliminary data.</text>
</comment>
<keyword evidence="4 10" id="KW-0812">Transmembrane</keyword>
<dbReference type="InterPro" id="IPR059000">
    <property type="entry name" value="ATPase_P-type_domA"/>
</dbReference>
<dbReference type="Proteomes" id="UP000605986">
    <property type="component" value="Unassembled WGS sequence"/>
</dbReference>
<dbReference type="PROSITE" id="PS00154">
    <property type="entry name" value="ATPASE_E1_E2"/>
    <property type="match status" value="1"/>
</dbReference>
<comment type="similarity">
    <text evidence="3 10">Belongs to the cation transport ATPase (P-type) (TC 3.A.3) family. Type IIIA subfamily.</text>
</comment>
<dbReference type="InterPro" id="IPR044492">
    <property type="entry name" value="P_typ_ATPase_HD_dom"/>
</dbReference>
<dbReference type="PRINTS" id="PR00120">
    <property type="entry name" value="HATPASE"/>
</dbReference>